<dbReference type="RefSeq" id="WP_097373645.1">
    <property type="nucleotide sequence ID" value="NZ_CP021404.1"/>
</dbReference>
<name>A0A291M101_9RHOB</name>
<dbReference type="GO" id="GO:0020037">
    <property type="term" value="F:heme binding"/>
    <property type="evidence" value="ECO:0007669"/>
    <property type="project" value="InterPro"/>
</dbReference>
<dbReference type="SUPFAM" id="SSF111126">
    <property type="entry name" value="Ligand-binding domain in the NO signalling and Golgi transport"/>
    <property type="match status" value="1"/>
</dbReference>
<dbReference type="PANTHER" id="PTHR45655">
    <property type="entry name" value="GUANYLATE CYCLASE SOLUBLE SUBUNIT BETA-2"/>
    <property type="match status" value="1"/>
</dbReference>
<dbReference type="InterPro" id="IPR011644">
    <property type="entry name" value="Heme_NO-bd"/>
</dbReference>
<feature type="domain" description="Heme NO-binding" evidence="2">
    <location>
        <begin position="2"/>
        <end position="130"/>
    </location>
</feature>
<gene>
    <name evidence="3" type="ORF">CBW24_11315</name>
</gene>
<accession>A0A291M101</accession>
<dbReference type="OrthoDB" id="981203at2"/>
<protein>
    <recommendedName>
        <fullName evidence="2">Heme NO-binding domain-containing protein</fullName>
    </recommendedName>
</protein>
<dbReference type="AlphaFoldDB" id="A0A291M101"/>
<reference evidence="3 4" key="1">
    <citation type="submission" date="2017-05" db="EMBL/GenBank/DDBJ databases">
        <title>Comparative genomic and metabolic analysis of manganese-oxidizing mechanisms in Celeribater manganoxidans DY25T: its adaption to the environment of polymetallic nodule.</title>
        <authorList>
            <person name="Wang X."/>
        </authorList>
    </citation>
    <scope>NUCLEOTIDE SEQUENCE [LARGE SCALE GENOMIC DNA]</scope>
    <source>
        <strain evidence="3 4">DY25</strain>
    </source>
</reference>
<dbReference type="Gene3D" id="3.90.1520.10">
    <property type="entry name" value="H-NOX domain"/>
    <property type="match status" value="1"/>
</dbReference>
<sequence length="297" mass="31592">MHGLINRAIQCFVTDTYGTRLWTQISRDVGLGPHGFEAMLTYDDALTHAVLRHAAEQLNKPEIALLEDLGTYLCTGTGSRLRRLLRFGGDTFEEFLHSLDDLPDRAKLALPDLDVPGLELSDLGDGCYWLLVRHRLPRSAALISGVLRAMADDYGALVLLEPLAGPKYMPDGAPLTGPSPPVGEAAGALRGRVTDMPPAATGAPVSAPVSEPTGGMPPAPMADPTPDMSAEPMGDPTSAPLIAREPGSAFPHVGSRTLRYVTVIEIRLLDTTFHQGRSFSLAGICETAEPDGVEPAP</sequence>
<evidence type="ECO:0000313" key="4">
    <source>
        <dbReference type="Proteomes" id="UP000219050"/>
    </source>
</evidence>
<dbReference type="Pfam" id="PF07700">
    <property type="entry name" value="HNOB"/>
    <property type="match status" value="1"/>
</dbReference>
<keyword evidence="4" id="KW-1185">Reference proteome</keyword>
<dbReference type="InterPro" id="IPR038158">
    <property type="entry name" value="H-NOX_domain_sf"/>
</dbReference>
<proteinExistence type="predicted"/>
<dbReference type="KEGG" id="cmag:CBW24_11315"/>
<dbReference type="PANTHER" id="PTHR45655:SF13">
    <property type="entry name" value="SOLUBLE GUANYLATE CYCLASE GCY-32-RELATED"/>
    <property type="match status" value="1"/>
</dbReference>
<evidence type="ECO:0000259" key="2">
    <source>
        <dbReference type="Pfam" id="PF07700"/>
    </source>
</evidence>
<feature type="region of interest" description="Disordered" evidence="1">
    <location>
        <begin position="197"/>
        <end position="239"/>
    </location>
</feature>
<evidence type="ECO:0000256" key="1">
    <source>
        <dbReference type="SAM" id="MobiDB-lite"/>
    </source>
</evidence>
<dbReference type="EMBL" id="CP021404">
    <property type="protein sequence ID" value="ATI42537.1"/>
    <property type="molecule type" value="Genomic_DNA"/>
</dbReference>
<organism evidence="3 4">
    <name type="scientific">Pacificitalea manganoxidans</name>
    <dbReference type="NCBI Taxonomy" id="1411902"/>
    <lineage>
        <taxon>Bacteria</taxon>
        <taxon>Pseudomonadati</taxon>
        <taxon>Pseudomonadota</taxon>
        <taxon>Alphaproteobacteria</taxon>
        <taxon>Rhodobacterales</taxon>
        <taxon>Paracoccaceae</taxon>
        <taxon>Pacificitalea</taxon>
    </lineage>
</organism>
<dbReference type="Proteomes" id="UP000219050">
    <property type="component" value="Chromosome"/>
</dbReference>
<dbReference type="InterPro" id="IPR024096">
    <property type="entry name" value="NO_sig/Golgi_transp_ligand-bd"/>
</dbReference>
<evidence type="ECO:0000313" key="3">
    <source>
        <dbReference type="EMBL" id="ATI42537.1"/>
    </source>
</evidence>